<dbReference type="InterPro" id="IPR000322">
    <property type="entry name" value="Glyco_hydro_31_TIM"/>
</dbReference>
<dbReference type="InterPro" id="IPR013784">
    <property type="entry name" value="Carb-bd-like_fold"/>
</dbReference>
<comment type="caution">
    <text evidence="17">The sequence shown here is derived from an EMBL/GenBank/DDBJ whole genome shotgun (WGS) entry which is preliminary data.</text>
</comment>
<evidence type="ECO:0000259" key="16">
    <source>
        <dbReference type="PROSITE" id="PS51166"/>
    </source>
</evidence>
<dbReference type="STRING" id="1507870.A0A1V8SC96"/>
<evidence type="ECO:0000256" key="2">
    <source>
        <dbReference type="ARBA" id="ARBA00001657"/>
    </source>
</evidence>
<dbReference type="SUPFAM" id="SSF49452">
    <property type="entry name" value="Starch-binding domain-like"/>
    <property type="match status" value="1"/>
</dbReference>
<dbReference type="Gene3D" id="2.60.40.10">
    <property type="entry name" value="Immunoglobulins"/>
    <property type="match status" value="1"/>
</dbReference>
<organism evidence="17 18">
    <name type="scientific">Cryoendolithus antarcticus</name>
    <dbReference type="NCBI Taxonomy" id="1507870"/>
    <lineage>
        <taxon>Eukaryota</taxon>
        <taxon>Fungi</taxon>
        <taxon>Dikarya</taxon>
        <taxon>Ascomycota</taxon>
        <taxon>Pezizomycotina</taxon>
        <taxon>Dothideomycetes</taxon>
        <taxon>Dothideomycetidae</taxon>
        <taxon>Cladosporiales</taxon>
        <taxon>Cladosporiaceae</taxon>
        <taxon>Cryoendolithus</taxon>
    </lineage>
</organism>
<comment type="subcellular location">
    <subcellularLocation>
        <location evidence="3">Secreted</location>
    </subcellularLocation>
</comment>
<keyword evidence="7 14" id="KW-0378">Hydrolase</keyword>
<keyword evidence="18" id="KW-1185">Reference proteome</keyword>
<dbReference type="InParanoid" id="A0A1V8SC96"/>
<accession>A0A1V8SC96</accession>
<feature type="signal peptide" evidence="15">
    <location>
        <begin position="1"/>
        <end position="20"/>
    </location>
</feature>
<comment type="catalytic activity">
    <reaction evidence="2">
        <text>Hydrolysis of terminal, non-reducing (1-&gt;4)-linked alpha-D-glucose residues with release of alpha-D-glucose.</text>
        <dbReference type="EC" id="3.2.1.20"/>
    </reaction>
</comment>
<dbReference type="GO" id="GO:0000272">
    <property type="term" value="P:polysaccharide catabolic process"/>
    <property type="evidence" value="ECO:0007669"/>
    <property type="project" value="UniProtKB-KW"/>
</dbReference>
<reference evidence="18" key="1">
    <citation type="submission" date="2017-03" db="EMBL/GenBank/DDBJ databases">
        <title>Genomes of endolithic fungi from Antarctica.</title>
        <authorList>
            <person name="Coleine C."/>
            <person name="Masonjones S."/>
            <person name="Stajich J.E."/>
        </authorList>
    </citation>
    <scope>NUCLEOTIDE SEQUENCE [LARGE SCALE GENOMIC DNA]</scope>
    <source>
        <strain evidence="18">CCFEE 5527</strain>
    </source>
</reference>
<keyword evidence="11" id="KW-0961">Cell wall biogenesis/degradation</keyword>
<keyword evidence="10 14" id="KW-0326">Glycosidase</keyword>
<dbReference type="PANTHER" id="PTHR22762">
    <property type="entry name" value="ALPHA-GLUCOSIDASE"/>
    <property type="match status" value="1"/>
</dbReference>
<evidence type="ECO:0000256" key="11">
    <source>
        <dbReference type="ARBA" id="ARBA00023316"/>
    </source>
</evidence>
<evidence type="ECO:0000313" key="18">
    <source>
        <dbReference type="Proteomes" id="UP000192596"/>
    </source>
</evidence>
<evidence type="ECO:0000256" key="14">
    <source>
        <dbReference type="RuleBase" id="RU361185"/>
    </source>
</evidence>
<dbReference type="InterPro" id="IPR013783">
    <property type="entry name" value="Ig-like_fold"/>
</dbReference>
<evidence type="ECO:0000313" key="17">
    <source>
        <dbReference type="EMBL" id="OQN96540.1"/>
    </source>
</evidence>
<gene>
    <name evidence="17" type="ORF">B0A48_17114</name>
</gene>
<dbReference type="Gene3D" id="2.60.40.1180">
    <property type="entry name" value="Golgi alpha-mannosidase II"/>
    <property type="match status" value="2"/>
</dbReference>
<dbReference type="AlphaFoldDB" id="A0A1V8SC96"/>
<dbReference type="GO" id="GO:0008422">
    <property type="term" value="F:beta-glucosidase activity"/>
    <property type="evidence" value="ECO:0007669"/>
    <property type="project" value="UniProtKB-EC"/>
</dbReference>
<evidence type="ECO:0000256" key="6">
    <source>
        <dbReference type="ARBA" id="ARBA00022729"/>
    </source>
</evidence>
<dbReference type="CDD" id="cd14752">
    <property type="entry name" value="GH31_N"/>
    <property type="match status" value="1"/>
</dbReference>
<dbReference type="EMBL" id="NAJO01000065">
    <property type="protein sequence ID" value="OQN96540.1"/>
    <property type="molecule type" value="Genomic_DNA"/>
</dbReference>
<dbReference type="Proteomes" id="UP000192596">
    <property type="component" value="Unassembled WGS sequence"/>
</dbReference>
<dbReference type="OrthoDB" id="5839090at2759"/>
<comment type="similarity">
    <text evidence="4 14">Belongs to the glycosyl hydrolase 31 family.</text>
</comment>
<keyword evidence="6 15" id="KW-0732">Signal</keyword>
<evidence type="ECO:0000256" key="9">
    <source>
        <dbReference type="ARBA" id="ARBA00023277"/>
    </source>
</evidence>
<dbReference type="Pfam" id="PF00686">
    <property type="entry name" value="CBM_20"/>
    <property type="match status" value="1"/>
</dbReference>
<evidence type="ECO:0000256" key="15">
    <source>
        <dbReference type="SAM" id="SignalP"/>
    </source>
</evidence>
<comment type="catalytic activity">
    <reaction evidence="1">
        <text>Hydrolysis of terminal, non-reducing beta-D-glucosyl residues with release of beta-D-glucose.</text>
        <dbReference type="EC" id="3.2.1.21"/>
    </reaction>
</comment>
<dbReference type="SUPFAM" id="SSF74650">
    <property type="entry name" value="Galactose mutarotase-like"/>
    <property type="match status" value="1"/>
</dbReference>
<evidence type="ECO:0000256" key="10">
    <source>
        <dbReference type="ARBA" id="ARBA00023295"/>
    </source>
</evidence>
<dbReference type="GO" id="GO:0005576">
    <property type="term" value="C:extracellular region"/>
    <property type="evidence" value="ECO:0007669"/>
    <property type="project" value="UniProtKB-SubCell"/>
</dbReference>
<dbReference type="Gene3D" id="2.60.40.1760">
    <property type="entry name" value="glycosyl hydrolase (family 31)"/>
    <property type="match status" value="1"/>
</dbReference>
<name>A0A1V8SC96_9PEZI</name>
<comment type="function">
    <text evidence="13">Glucosidase involved in the degradation of cellulosic biomass. Has both alpha- and beta-glucosidase activity.</text>
</comment>
<keyword evidence="12" id="KW-0624">Polysaccharide degradation</keyword>
<protein>
    <recommendedName>
        <fullName evidence="16">CBM20 domain-containing protein</fullName>
    </recommendedName>
</protein>
<dbReference type="SUPFAM" id="SSF51445">
    <property type="entry name" value="(Trans)glycosidases"/>
    <property type="match status" value="1"/>
</dbReference>
<dbReference type="InterPro" id="IPR002044">
    <property type="entry name" value="CBM20"/>
</dbReference>
<evidence type="ECO:0000256" key="13">
    <source>
        <dbReference type="ARBA" id="ARBA00025512"/>
    </source>
</evidence>
<dbReference type="Pfam" id="PF13802">
    <property type="entry name" value="Gal_mutarotas_2"/>
    <property type="match status" value="1"/>
</dbReference>
<keyword evidence="8" id="KW-0325">Glycoprotein</keyword>
<evidence type="ECO:0000256" key="1">
    <source>
        <dbReference type="ARBA" id="ARBA00000448"/>
    </source>
</evidence>
<dbReference type="Pfam" id="PF01055">
    <property type="entry name" value="Glyco_hydro_31_2nd"/>
    <property type="match status" value="1"/>
</dbReference>
<dbReference type="PROSITE" id="PS51166">
    <property type="entry name" value="CBM20"/>
    <property type="match status" value="1"/>
</dbReference>
<dbReference type="GO" id="GO:0071555">
    <property type="term" value="P:cell wall organization"/>
    <property type="evidence" value="ECO:0007669"/>
    <property type="project" value="UniProtKB-KW"/>
</dbReference>
<dbReference type="InterPro" id="IPR025887">
    <property type="entry name" value="Glyco_hydro_31_N_dom"/>
</dbReference>
<dbReference type="InterPro" id="IPR011013">
    <property type="entry name" value="Gal_mutarotase_sf_dom"/>
</dbReference>
<dbReference type="InterPro" id="IPR017853">
    <property type="entry name" value="GH"/>
</dbReference>
<feature type="chain" id="PRO_5012506282" description="CBM20 domain-containing protein" evidence="15">
    <location>
        <begin position="21"/>
        <end position="995"/>
    </location>
</feature>
<dbReference type="GO" id="GO:0004558">
    <property type="term" value="F:alpha-1,4-glucosidase activity"/>
    <property type="evidence" value="ECO:0007669"/>
    <property type="project" value="UniProtKB-EC"/>
</dbReference>
<dbReference type="Gene3D" id="3.20.20.80">
    <property type="entry name" value="Glycosidases"/>
    <property type="match status" value="2"/>
</dbReference>
<dbReference type="GO" id="GO:2001070">
    <property type="term" value="F:starch binding"/>
    <property type="evidence" value="ECO:0007669"/>
    <property type="project" value="InterPro"/>
</dbReference>
<evidence type="ECO:0000256" key="5">
    <source>
        <dbReference type="ARBA" id="ARBA00022525"/>
    </source>
</evidence>
<sequence>MAIVKSLLRASVLLAAFVSAGVIPRAANGTLDACPGYKASNVKTTSSGLTASLSLAGAACNVYGADLTDLSLTVEYQSNQRLHVVIKDAANQVYQVPDSVFTRPTLGKVYGQSDLQFKHVDNPFSFSVVRRKTDEVLFDTSAAQLVFESQYVRLRTKLPTAPSLYGLGEHTDPFQLNTTNYTRTIWNRDAYLVPEGTNLYGDHPVYYDHRQNATHGVFLLNSNGMDIKIDTAGGQHLEYNTLGGVLDLYFLSGPTPVQVAQQYSEVVGKSALMPYWGFGFHQCRYGMQDIYEVAEVVANYSSAGIPLETMWTDIDYMYLRRVFTLDPARFPLQLVRDLVNVLHSRQQHYIVMVDPAVAYQDYPAFNNGVDSFLKTSNGSVYKGVVWPGVTAFPDWFKPSTQTYWDNEFASFFSPTDGVDIDALWIDMNEASNFCSYPCLNPELEAKTLGDPPRPPPVRLGSPRSIAGFPAGFQPTCHATVTFNVNASTFQGENIAVLGNAITLGSGSPDGAAAVNTNGQTYPIWSATIDLPANGNFSYQYIRTEPDGSYIYEATNRTVSTGGCHSTSATHDTITTVSPPQSKLKKRDVFTAHPSNIEKRQSAGSALGLPGRDLINPPYSINNEAGSISNKTLNTDLVHYGGYVEYDTHNLYGAMMSEASRLAMLARRPSLRPMVITRSTFAGSGRQVGHWLGDNGADWTHYLISVSGILQFGSLYQVPFVGSDVCGYAGGSNDLLCARWATLGAFSPFYRNHGEVGTPPHEFYRYPTAAAAAKVAIDIRYRLLDYIYTAMYTQNQAGTPLVQPMFFHYPNDPNTNALQYQYFYGSGLLVAPVIIENSTTTTVYLPKDLFYDFYTHALVQGAGAEITLTDVAYTSIPLYYKGGSIIAQRANSANTTTELRKQNFHLIIAPDAQGSASGDLYLDDGVSVEQPKTSMIHFSYKKGTFKMTGTFGYDSGVVIESLVVLGGISTGGAKNNVAQSKMAMSIPLTSEKTVQL</sequence>
<evidence type="ECO:0000256" key="3">
    <source>
        <dbReference type="ARBA" id="ARBA00004613"/>
    </source>
</evidence>
<dbReference type="SUPFAM" id="SSF51011">
    <property type="entry name" value="Glycosyl hydrolase domain"/>
    <property type="match status" value="1"/>
</dbReference>
<keyword evidence="5" id="KW-0964">Secreted</keyword>
<proteinExistence type="inferred from homology"/>
<dbReference type="SMART" id="SM01065">
    <property type="entry name" value="CBM_2"/>
    <property type="match status" value="1"/>
</dbReference>
<dbReference type="InterPro" id="IPR013780">
    <property type="entry name" value="Glyco_hydro_b"/>
</dbReference>
<dbReference type="PANTHER" id="PTHR22762:SF67">
    <property type="entry name" value="ALPHA_BETA-GLUCOSIDASE AGDC-RELATED"/>
    <property type="match status" value="1"/>
</dbReference>
<dbReference type="Pfam" id="PF21365">
    <property type="entry name" value="Glyco_hydro_31_3rd"/>
    <property type="match status" value="1"/>
</dbReference>
<evidence type="ECO:0000256" key="7">
    <source>
        <dbReference type="ARBA" id="ARBA00022801"/>
    </source>
</evidence>
<evidence type="ECO:0000256" key="8">
    <source>
        <dbReference type="ARBA" id="ARBA00023180"/>
    </source>
</evidence>
<evidence type="ECO:0000256" key="12">
    <source>
        <dbReference type="ARBA" id="ARBA00023326"/>
    </source>
</evidence>
<evidence type="ECO:0000256" key="4">
    <source>
        <dbReference type="ARBA" id="ARBA00007806"/>
    </source>
</evidence>
<dbReference type="InterPro" id="IPR048395">
    <property type="entry name" value="Glyco_hydro_31_C"/>
</dbReference>
<feature type="domain" description="CBM20" evidence="16">
    <location>
        <begin position="472"/>
        <end position="577"/>
    </location>
</feature>
<dbReference type="CDD" id="cd06602">
    <property type="entry name" value="GH31_MGAM_SI_GAA"/>
    <property type="match status" value="1"/>
</dbReference>
<keyword evidence="9" id="KW-0119">Carbohydrate metabolism</keyword>